<name>A0A9N9NS61_9GLOM</name>
<feature type="non-terminal residue" evidence="2">
    <location>
        <position position="1"/>
    </location>
</feature>
<reference evidence="2" key="1">
    <citation type="submission" date="2021-06" db="EMBL/GenBank/DDBJ databases">
        <authorList>
            <person name="Kallberg Y."/>
            <person name="Tangrot J."/>
            <person name="Rosling A."/>
        </authorList>
    </citation>
    <scope>NUCLEOTIDE SEQUENCE</scope>
    <source>
        <strain evidence="2">FL130A</strain>
    </source>
</reference>
<proteinExistence type="predicted"/>
<dbReference type="EMBL" id="CAJVPS010049203">
    <property type="protein sequence ID" value="CAG8765850.1"/>
    <property type="molecule type" value="Genomic_DNA"/>
</dbReference>
<evidence type="ECO:0000313" key="3">
    <source>
        <dbReference type="Proteomes" id="UP000789508"/>
    </source>
</evidence>
<gene>
    <name evidence="2" type="ORF">ALEPTO_LOCUS13868</name>
</gene>
<feature type="compositionally biased region" description="Basic and acidic residues" evidence="1">
    <location>
        <begin position="17"/>
        <end position="27"/>
    </location>
</feature>
<protein>
    <submittedName>
        <fullName evidence="2">14220_t:CDS:1</fullName>
    </submittedName>
</protein>
<feature type="region of interest" description="Disordered" evidence="1">
    <location>
        <begin position="1"/>
        <end position="60"/>
    </location>
</feature>
<dbReference type="AlphaFoldDB" id="A0A9N9NS61"/>
<organism evidence="2 3">
    <name type="scientific">Ambispora leptoticha</name>
    <dbReference type="NCBI Taxonomy" id="144679"/>
    <lineage>
        <taxon>Eukaryota</taxon>
        <taxon>Fungi</taxon>
        <taxon>Fungi incertae sedis</taxon>
        <taxon>Mucoromycota</taxon>
        <taxon>Glomeromycotina</taxon>
        <taxon>Glomeromycetes</taxon>
        <taxon>Archaeosporales</taxon>
        <taxon>Ambisporaceae</taxon>
        <taxon>Ambispora</taxon>
    </lineage>
</organism>
<dbReference type="Proteomes" id="UP000789508">
    <property type="component" value="Unassembled WGS sequence"/>
</dbReference>
<keyword evidence="3" id="KW-1185">Reference proteome</keyword>
<evidence type="ECO:0000313" key="2">
    <source>
        <dbReference type="EMBL" id="CAG8765850.1"/>
    </source>
</evidence>
<comment type="caution">
    <text evidence="2">The sequence shown here is derived from an EMBL/GenBank/DDBJ whole genome shotgun (WGS) entry which is preliminary data.</text>
</comment>
<sequence length="125" mass="13768">VPDKLLCDPVRSGGLKAKTEESSDASKEGSPATPEKEETETLEETGEKLPEKSASPELSPHTALTFSELIEAVNAASELPLSLEGLGDDEIFEFCRNVSHLPEVAYQTFKNGWARKAFWWESNEE</sequence>
<accession>A0A9N9NS61</accession>
<feature type="non-terminal residue" evidence="2">
    <location>
        <position position="125"/>
    </location>
</feature>
<evidence type="ECO:0000256" key="1">
    <source>
        <dbReference type="SAM" id="MobiDB-lite"/>
    </source>
</evidence>